<dbReference type="GO" id="GO:0003700">
    <property type="term" value="F:DNA-binding transcription factor activity"/>
    <property type="evidence" value="ECO:0007669"/>
    <property type="project" value="InterPro"/>
</dbReference>
<dbReference type="Gene3D" id="6.10.140.2180">
    <property type="match status" value="1"/>
</dbReference>
<dbReference type="CDD" id="cd00090">
    <property type="entry name" value="HTH_ARSR"/>
    <property type="match status" value="1"/>
</dbReference>
<dbReference type="SMART" id="SM00418">
    <property type="entry name" value="HTH_ARSR"/>
    <property type="match status" value="1"/>
</dbReference>
<dbReference type="InterPro" id="IPR036390">
    <property type="entry name" value="WH_DNA-bd_sf"/>
</dbReference>
<dbReference type="Proteomes" id="UP000616724">
    <property type="component" value="Unassembled WGS sequence"/>
</dbReference>
<dbReference type="RefSeq" id="WP_203892540.1">
    <property type="nucleotide sequence ID" value="NZ_BOOH01000036.1"/>
</dbReference>
<dbReference type="Gene3D" id="1.10.10.10">
    <property type="entry name" value="Winged helix-like DNA-binding domain superfamily/Winged helix DNA-binding domain"/>
    <property type="match status" value="1"/>
</dbReference>
<feature type="domain" description="HTH arsR-type" evidence="1">
    <location>
        <begin position="3"/>
        <end position="84"/>
    </location>
</feature>
<evidence type="ECO:0000313" key="3">
    <source>
        <dbReference type="Proteomes" id="UP000616724"/>
    </source>
</evidence>
<name>A0A8J3RQW4_9ACTN</name>
<dbReference type="InterPro" id="IPR036388">
    <property type="entry name" value="WH-like_DNA-bd_sf"/>
</dbReference>
<comment type="caution">
    <text evidence="2">The sequence shown here is derived from an EMBL/GenBank/DDBJ whole genome shotgun (WGS) entry which is preliminary data.</text>
</comment>
<proteinExistence type="predicted"/>
<gene>
    <name evidence="2" type="ORF">Plo01_44380</name>
</gene>
<accession>A0A8J3RQW4</accession>
<dbReference type="InterPro" id="IPR001845">
    <property type="entry name" value="HTH_ArsR_DNA-bd_dom"/>
</dbReference>
<organism evidence="2 3">
    <name type="scientific">Planobispora longispora</name>
    <dbReference type="NCBI Taxonomy" id="28887"/>
    <lineage>
        <taxon>Bacteria</taxon>
        <taxon>Bacillati</taxon>
        <taxon>Actinomycetota</taxon>
        <taxon>Actinomycetes</taxon>
        <taxon>Streptosporangiales</taxon>
        <taxon>Streptosporangiaceae</taxon>
        <taxon>Planobispora</taxon>
    </lineage>
</organism>
<dbReference type="EMBL" id="BOOH01000036">
    <property type="protein sequence ID" value="GIH78009.1"/>
    <property type="molecule type" value="Genomic_DNA"/>
</dbReference>
<dbReference type="AlphaFoldDB" id="A0A8J3RQW4"/>
<dbReference type="Pfam" id="PF12840">
    <property type="entry name" value="HTH_20"/>
    <property type="match status" value="1"/>
</dbReference>
<sequence length="176" mass="19612">MKTTADLLLHPVRLRIVQALLGDRRMTTAALAAELSDVSTATLYRHVATLTDAGVLEVVDEQRVRGAVERTYALRLSAAQVAEEDLLAMSPEDHRRAFMGFVAGLLADFDRYTEREDIDLRRDGVGYRHAALWLSDEELAEFAADLRRVVQARADHGPGEGRVRRIFTTVLMPSVP</sequence>
<evidence type="ECO:0000259" key="1">
    <source>
        <dbReference type="SMART" id="SM00418"/>
    </source>
</evidence>
<keyword evidence="3" id="KW-1185">Reference proteome</keyword>
<evidence type="ECO:0000313" key="2">
    <source>
        <dbReference type="EMBL" id="GIH78009.1"/>
    </source>
</evidence>
<dbReference type="SUPFAM" id="SSF46785">
    <property type="entry name" value="Winged helix' DNA-binding domain"/>
    <property type="match status" value="1"/>
</dbReference>
<reference evidence="2 3" key="1">
    <citation type="submission" date="2021-01" db="EMBL/GenBank/DDBJ databases">
        <title>Whole genome shotgun sequence of Planobispora longispora NBRC 13918.</title>
        <authorList>
            <person name="Komaki H."/>
            <person name="Tamura T."/>
        </authorList>
    </citation>
    <scope>NUCLEOTIDE SEQUENCE [LARGE SCALE GENOMIC DNA]</scope>
    <source>
        <strain evidence="2 3">NBRC 13918</strain>
    </source>
</reference>
<protein>
    <recommendedName>
        <fullName evidence="1">HTH arsR-type domain-containing protein</fullName>
    </recommendedName>
</protein>
<dbReference type="InterPro" id="IPR011991">
    <property type="entry name" value="ArsR-like_HTH"/>
</dbReference>